<keyword evidence="1" id="KW-0175">Coiled coil</keyword>
<evidence type="ECO:0000313" key="2">
    <source>
        <dbReference type="EMBL" id="GES80744.1"/>
    </source>
</evidence>
<organism evidence="2 3">
    <name type="scientific">Rhizophagus clarus</name>
    <dbReference type="NCBI Taxonomy" id="94130"/>
    <lineage>
        <taxon>Eukaryota</taxon>
        <taxon>Fungi</taxon>
        <taxon>Fungi incertae sedis</taxon>
        <taxon>Mucoromycota</taxon>
        <taxon>Glomeromycotina</taxon>
        <taxon>Glomeromycetes</taxon>
        <taxon>Glomerales</taxon>
        <taxon>Glomeraceae</taxon>
        <taxon>Rhizophagus</taxon>
    </lineage>
</organism>
<sequence length="476" mass="54682">MLDTNDEFIAYGGQHNYAVFTFLKSFKSYKNDLKGVINLIRTCFHTNDSFIGVSSCPVVIGQFPLLILRFNNKTYADALHNTFNDALKVMFFKFDKETVNQQIANYLEKIDKRTIKLVDIEANFPTETIINVFRNAYGPIEKVQEIFKRSFMKRQTTSTLDNNLNDPQTIFDTNINVCILPANQTSEKYIKRTECSYKITGILLNATSQDLKPILTKISASLCFFTTFACRQSFKTVYAYVLKSKFINTYTKFMSSTLPYMSSHLHITNHAQYVKFKHLLTGNFTTYNNERPPKQTSQPIFTPQKQSFRLGPIQQPTDTGNWDTPIMELQSKINILKTSLKDIHAKITTLAQENKELKNQITKLQMDLLNNHKVTISIKEQNSRVKIKQNHILEQFNNLFVQLGATEEDNQSNIDNMSDNASQSNYEYSDDTHITRIVYNNGEIIFNEESLDLPPITSSPLNTQISLTNISLLQCT</sequence>
<evidence type="ECO:0000313" key="3">
    <source>
        <dbReference type="Proteomes" id="UP000615446"/>
    </source>
</evidence>
<protein>
    <submittedName>
        <fullName evidence="2">Uncharacterized protein</fullName>
    </submittedName>
</protein>
<comment type="caution">
    <text evidence="2">The sequence shown here is derived from an EMBL/GenBank/DDBJ whole genome shotgun (WGS) entry which is preliminary data.</text>
</comment>
<dbReference type="AlphaFoldDB" id="A0A8H3L7U3"/>
<name>A0A8H3L7U3_9GLOM</name>
<evidence type="ECO:0000256" key="1">
    <source>
        <dbReference type="SAM" id="Coils"/>
    </source>
</evidence>
<reference evidence="2" key="1">
    <citation type="submission" date="2019-10" db="EMBL/GenBank/DDBJ databases">
        <title>Conservation and host-specific expression of non-tandemly repeated heterogenous ribosome RNA gene in arbuscular mycorrhizal fungi.</title>
        <authorList>
            <person name="Maeda T."/>
            <person name="Kobayashi Y."/>
            <person name="Nakagawa T."/>
            <person name="Ezawa T."/>
            <person name="Yamaguchi K."/>
            <person name="Bino T."/>
            <person name="Nishimoto Y."/>
            <person name="Shigenobu S."/>
            <person name="Kawaguchi M."/>
        </authorList>
    </citation>
    <scope>NUCLEOTIDE SEQUENCE</scope>
    <source>
        <strain evidence="2">HR1</strain>
    </source>
</reference>
<accession>A0A8H3L7U3</accession>
<dbReference type="OrthoDB" id="2334632at2759"/>
<dbReference type="EMBL" id="BLAL01000053">
    <property type="protein sequence ID" value="GES80744.1"/>
    <property type="molecule type" value="Genomic_DNA"/>
</dbReference>
<gene>
    <name evidence="2" type="ORF">RCL2_000800400</name>
</gene>
<feature type="coiled-coil region" evidence="1">
    <location>
        <begin position="340"/>
        <end position="367"/>
    </location>
</feature>
<proteinExistence type="predicted"/>
<dbReference type="Proteomes" id="UP000615446">
    <property type="component" value="Unassembled WGS sequence"/>
</dbReference>